<dbReference type="AlphaFoldDB" id="A0A927B232"/>
<evidence type="ECO:0000313" key="6">
    <source>
        <dbReference type="Proteomes" id="UP000653797"/>
    </source>
</evidence>
<keyword evidence="6" id="KW-1185">Reference proteome</keyword>
<organism evidence="5 6">
    <name type="scientific">Spirosoma validum</name>
    <dbReference type="NCBI Taxonomy" id="2771355"/>
    <lineage>
        <taxon>Bacteria</taxon>
        <taxon>Pseudomonadati</taxon>
        <taxon>Bacteroidota</taxon>
        <taxon>Cytophagia</taxon>
        <taxon>Cytophagales</taxon>
        <taxon>Cytophagaceae</taxon>
        <taxon>Spirosoma</taxon>
    </lineage>
</organism>
<dbReference type="InterPro" id="IPR046532">
    <property type="entry name" value="DUF6597"/>
</dbReference>
<dbReference type="PROSITE" id="PS01124">
    <property type="entry name" value="HTH_ARAC_FAMILY_2"/>
    <property type="match status" value="1"/>
</dbReference>
<keyword evidence="3" id="KW-0804">Transcription</keyword>
<evidence type="ECO:0000256" key="3">
    <source>
        <dbReference type="ARBA" id="ARBA00023163"/>
    </source>
</evidence>
<dbReference type="InterPro" id="IPR018060">
    <property type="entry name" value="HTH_AraC"/>
</dbReference>
<proteinExistence type="predicted"/>
<dbReference type="SMART" id="SM00342">
    <property type="entry name" value="HTH_ARAC"/>
    <property type="match status" value="1"/>
</dbReference>
<evidence type="ECO:0000256" key="2">
    <source>
        <dbReference type="ARBA" id="ARBA00023125"/>
    </source>
</evidence>
<dbReference type="SUPFAM" id="SSF46689">
    <property type="entry name" value="Homeodomain-like"/>
    <property type="match status" value="1"/>
</dbReference>
<protein>
    <submittedName>
        <fullName evidence="5">AraC family transcriptional regulator</fullName>
    </submittedName>
</protein>
<evidence type="ECO:0000256" key="1">
    <source>
        <dbReference type="ARBA" id="ARBA00023015"/>
    </source>
</evidence>
<dbReference type="EMBL" id="JACXAA010000005">
    <property type="protein sequence ID" value="MBD2754159.1"/>
    <property type="molecule type" value="Genomic_DNA"/>
</dbReference>
<evidence type="ECO:0000259" key="4">
    <source>
        <dbReference type="PROSITE" id="PS01124"/>
    </source>
</evidence>
<dbReference type="InterPro" id="IPR009057">
    <property type="entry name" value="Homeodomain-like_sf"/>
</dbReference>
<name>A0A927B232_9BACT</name>
<gene>
    <name evidence="5" type="ORF">IC230_14725</name>
</gene>
<keyword evidence="2" id="KW-0238">DNA-binding</keyword>
<dbReference type="RefSeq" id="WP_191039803.1">
    <property type="nucleotide sequence ID" value="NZ_JACXAA010000005.1"/>
</dbReference>
<accession>A0A927B232</accession>
<dbReference type="PANTHER" id="PTHR43280:SF2">
    <property type="entry name" value="HTH-TYPE TRANSCRIPTIONAL REGULATOR EXSA"/>
    <property type="match status" value="1"/>
</dbReference>
<dbReference type="Pfam" id="PF12833">
    <property type="entry name" value="HTH_18"/>
    <property type="match status" value="1"/>
</dbReference>
<dbReference type="Proteomes" id="UP000653797">
    <property type="component" value="Unassembled WGS sequence"/>
</dbReference>
<dbReference type="GO" id="GO:0043565">
    <property type="term" value="F:sequence-specific DNA binding"/>
    <property type="evidence" value="ECO:0007669"/>
    <property type="project" value="InterPro"/>
</dbReference>
<comment type="caution">
    <text evidence="5">The sequence shown here is derived from an EMBL/GenBank/DDBJ whole genome shotgun (WGS) entry which is preliminary data.</text>
</comment>
<evidence type="ECO:0000313" key="5">
    <source>
        <dbReference type="EMBL" id="MBD2754159.1"/>
    </source>
</evidence>
<dbReference type="PANTHER" id="PTHR43280">
    <property type="entry name" value="ARAC-FAMILY TRANSCRIPTIONAL REGULATOR"/>
    <property type="match status" value="1"/>
</dbReference>
<dbReference type="Gene3D" id="1.10.10.60">
    <property type="entry name" value="Homeodomain-like"/>
    <property type="match status" value="1"/>
</dbReference>
<keyword evidence="1" id="KW-0805">Transcription regulation</keyword>
<reference evidence="5" key="1">
    <citation type="submission" date="2020-09" db="EMBL/GenBank/DDBJ databases">
        <authorList>
            <person name="Kim M.K."/>
        </authorList>
    </citation>
    <scope>NUCLEOTIDE SEQUENCE</scope>
    <source>
        <strain evidence="5">BT704</strain>
    </source>
</reference>
<dbReference type="Pfam" id="PF20240">
    <property type="entry name" value="DUF6597"/>
    <property type="match status" value="1"/>
</dbReference>
<feature type="domain" description="HTH araC/xylS-type" evidence="4">
    <location>
        <begin position="157"/>
        <end position="259"/>
    </location>
</feature>
<dbReference type="GO" id="GO:0003700">
    <property type="term" value="F:DNA-binding transcription factor activity"/>
    <property type="evidence" value="ECO:0007669"/>
    <property type="project" value="InterPro"/>
</dbReference>
<sequence length="271" mass="30978">MKYEKIPPPAHLDRYVQYFWTYESEGMAGPPKTFRPITDGCPGIIVQLSERDPLFDQNKKQLPTLCLYGQTIKHREIQARDQFRVIGACFSPVGLKSIFGLNADELTDTCAALNGLPGQQALFLSEQLAGTDSIRYRIELLSAYVSAQIRENKFQLDNVTDYALSQLIKSEGTIPLKELQDELNVSERHLERKFKEGVGISPKLFSRICRFQASFQQLKTNKYDKLSDIAFENGYADQSHFIRVFKEFAGFPPNRYGKQSAEIVENLAEWY</sequence>